<dbReference type="Proteomes" id="UP000178114">
    <property type="component" value="Unassembled WGS sequence"/>
</dbReference>
<proteinExistence type="inferred from homology"/>
<dbReference type="PROSITE" id="PS00050">
    <property type="entry name" value="RIBOSOMAL_L23"/>
    <property type="match status" value="1"/>
</dbReference>
<keyword evidence="2 6" id="KW-0699">rRNA-binding</keyword>
<dbReference type="GO" id="GO:0019843">
    <property type="term" value="F:rRNA binding"/>
    <property type="evidence" value="ECO:0007669"/>
    <property type="project" value="UniProtKB-UniRule"/>
</dbReference>
<evidence type="ECO:0000256" key="3">
    <source>
        <dbReference type="ARBA" id="ARBA00022884"/>
    </source>
</evidence>
<keyword evidence="3 6" id="KW-0694">RNA-binding</keyword>
<evidence type="ECO:0000256" key="6">
    <source>
        <dbReference type="HAMAP-Rule" id="MF_01369"/>
    </source>
</evidence>
<evidence type="ECO:0000256" key="7">
    <source>
        <dbReference type="RuleBase" id="RU003934"/>
    </source>
</evidence>
<dbReference type="InterPro" id="IPR012678">
    <property type="entry name" value="Ribosomal_uL23/eL15/eS24_sf"/>
</dbReference>
<comment type="subunit">
    <text evidence="6">Part of the 50S ribosomal subunit. Contacts protein L29, and trigger factor when it is bound to the ribosome.</text>
</comment>
<dbReference type="Gene3D" id="3.30.70.330">
    <property type="match status" value="1"/>
</dbReference>
<dbReference type="GO" id="GO:0003735">
    <property type="term" value="F:structural constituent of ribosome"/>
    <property type="evidence" value="ECO:0007669"/>
    <property type="project" value="InterPro"/>
</dbReference>
<sequence length="97" mass="10825">MQAKNQSDLAWSLIVRPHISEKSTTLGEGKYILKVSRDAKKGDLKRAVGDRYGVEVEDVKILNMPSKKRRRGGTIGIKPGFKKAIITLTKGQLIDEF</sequence>
<name>A0A1F5X144_9BACT</name>
<dbReference type="Pfam" id="PF00276">
    <property type="entry name" value="Ribosomal_L23"/>
    <property type="match status" value="1"/>
</dbReference>
<dbReference type="SUPFAM" id="SSF54189">
    <property type="entry name" value="Ribosomal proteins S24e, L23 and L15e"/>
    <property type="match status" value="1"/>
</dbReference>
<accession>A0A1F5X144</accession>
<comment type="function">
    <text evidence="6">One of the early assembly proteins it binds 23S rRNA. One of the proteins that surrounds the polypeptide exit tunnel on the outside of the ribosome. Forms the main docking site for trigger factor binding to the ribosome.</text>
</comment>
<dbReference type="GO" id="GO:0005840">
    <property type="term" value="C:ribosome"/>
    <property type="evidence" value="ECO:0007669"/>
    <property type="project" value="UniProtKB-KW"/>
</dbReference>
<dbReference type="AlphaFoldDB" id="A0A1F5X144"/>
<dbReference type="GO" id="GO:1990904">
    <property type="term" value="C:ribonucleoprotein complex"/>
    <property type="evidence" value="ECO:0007669"/>
    <property type="project" value="UniProtKB-KW"/>
</dbReference>
<dbReference type="STRING" id="1798351.A2930_02380"/>
<comment type="caution">
    <text evidence="8">The sequence shown here is derived from an EMBL/GenBank/DDBJ whole genome shotgun (WGS) entry which is preliminary data.</text>
</comment>
<reference evidence="8 9" key="1">
    <citation type="journal article" date="2016" name="Nat. Commun.">
        <title>Thousands of microbial genomes shed light on interconnected biogeochemical processes in an aquifer system.</title>
        <authorList>
            <person name="Anantharaman K."/>
            <person name="Brown C.T."/>
            <person name="Hug L.A."/>
            <person name="Sharon I."/>
            <person name="Castelle C.J."/>
            <person name="Probst A.J."/>
            <person name="Thomas B.C."/>
            <person name="Singh A."/>
            <person name="Wilkins M.J."/>
            <person name="Karaoz U."/>
            <person name="Brodie E.L."/>
            <person name="Williams K.H."/>
            <person name="Hubbard S.S."/>
            <person name="Banfield J.F."/>
        </authorList>
    </citation>
    <scope>NUCLEOTIDE SEQUENCE [LARGE SCALE GENOMIC DNA]</scope>
</reference>
<evidence type="ECO:0000256" key="5">
    <source>
        <dbReference type="ARBA" id="ARBA00023274"/>
    </source>
</evidence>
<dbReference type="HAMAP" id="MF_01369_B">
    <property type="entry name" value="Ribosomal_uL23_B"/>
    <property type="match status" value="1"/>
</dbReference>
<dbReference type="GO" id="GO:0006412">
    <property type="term" value="P:translation"/>
    <property type="evidence" value="ECO:0007669"/>
    <property type="project" value="UniProtKB-UniRule"/>
</dbReference>
<dbReference type="InterPro" id="IPR001014">
    <property type="entry name" value="Ribosomal_uL23_CS"/>
</dbReference>
<dbReference type="InterPro" id="IPR012677">
    <property type="entry name" value="Nucleotide-bd_a/b_plait_sf"/>
</dbReference>
<dbReference type="NCBIfam" id="NF004363">
    <property type="entry name" value="PRK05738.2-4"/>
    <property type="match status" value="1"/>
</dbReference>
<evidence type="ECO:0000256" key="1">
    <source>
        <dbReference type="ARBA" id="ARBA00006700"/>
    </source>
</evidence>
<protein>
    <recommendedName>
        <fullName evidence="6">Large ribosomal subunit protein uL23</fullName>
    </recommendedName>
</protein>
<evidence type="ECO:0000256" key="4">
    <source>
        <dbReference type="ARBA" id="ARBA00022980"/>
    </source>
</evidence>
<evidence type="ECO:0000313" key="8">
    <source>
        <dbReference type="EMBL" id="OGF81291.1"/>
    </source>
</evidence>
<organism evidence="8 9">
    <name type="scientific">Candidatus Giovannonibacteria bacterium RIFCSPLOWO2_01_FULL_45_34</name>
    <dbReference type="NCBI Taxonomy" id="1798351"/>
    <lineage>
        <taxon>Bacteria</taxon>
        <taxon>Candidatus Giovannoniibacteriota</taxon>
    </lineage>
</organism>
<dbReference type="InterPro" id="IPR013025">
    <property type="entry name" value="Ribosomal_uL23-like"/>
</dbReference>
<gene>
    <name evidence="6" type="primary">rplW</name>
    <name evidence="8" type="ORF">A2930_02380</name>
</gene>
<keyword evidence="4 6" id="KW-0689">Ribosomal protein</keyword>
<evidence type="ECO:0000256" key="2">
    <source>
        <dbReference type="ARBA" id="ARBA00022730"/>
    </source>
</evidence>
<evidence type="ECO:0000313" key="9">
    <source>
        <dbReference type="Proteomes" id="UP000178114"/>
    </source>
</evidence>
<comment type="similarity">
    <text evidence="1 6 7">Belongs to the universal ribosomal protein uL23 family.</text>
</comment>
<dbReference type="EMBL" id="MFID01000014">
    <property type="protein sequence ID" value="OGF81291.1"/>
    <property type="molecule type" value="Genomic_DNA"/>
</dbReference>
<keyword evidence="5 6" id="KW-0687">Ribonucleoprotein</keyword>